<dbReference type="EMBL" id="CP090896">
    <property type="protein sequence ID" value="ULT79384.1"/>
    <property type="molecule type" value="Genomic_DNA"/>
</dbReference>
<dbReference type="AlphaFoldDB" id="A0AAE8ZMS3"/>
<keyword evidence="1" id="KW-0472">Membrane</keyword>
<organism evidence="2 3">
    <name type="scientific">Caenorhabditis briggsae</name>
    <dbReference type="NCBI Taxonomy" id="6238"/>
    <lineage>
        <taxon>Eukaryota</taxon>
        <taxon>Metazoa</taxon>
        <taxon>Ecdysozoa</taxon>
        <taxon>Nematoda</taxon>
        <taxon>Chromadorea</taxon>
        <taxon>Rhabditida</taxon>
        <taxon>Rhabditina</taxon>
        <taxon>Rhabditomorpha</taxon>
        <taxon>Rhabditoidea</taxon>
        <taxon>Rhabditidae</taxon>
        <taxon>Peloderinae</taxon>
        <taxon>Caenorhabditis</taxon>
    </lineage>
</organism>
<evidence type="ECO:0000313" key="2">
    <source>
        <dbReference type="EMBL" id="ULT79384.1"/>
    </source>
</evidence>
<keyword evidence="1" id="KW-1133">Transmembrane helix</keyword>
<gene>
    <name evidence="2" type="ORF">L3Y34_010187</name>
</gene>
<name>A0AAE8ZMS3_CAEBR</name>
<sequence>MKSYYSITDPMVEMEDEEYEDTLCSETPEPTYQGSDVEVLEVHQLPDNLKMYSVKDQAQEYKIREGEDGYAAIIHYISQFLLIMFFMIFVPFSNAVNYLWQDCNSPQPLENCQHLDEVKYFEKLFLTSPNANNS</sequence>
<evidence type="ECO:0000313" key="3">
    <source>
        <dbReference type="Proteomes" id="UP000827892"/>
    </source>
</evidence>
<feature type="transmembrane region" description="Helical" evidence="1">
    <location>
        <begin position="80"/>
        <end position="100"/>
    </location>
</feature>
<dbReference type="Proteomes" id="UP000827892">
    <property type="component" value="Chromosome X"/>
</dbReference>
<proteinExistence type="predicted"/>
<accession>A0AAE8ZMS3</accession>
<protein>
    <submittedName>
        <fullName evidence="2">Uncharacterized protein</fullName>
    </submittedName>
</protein>
<keyword evidence="1" id="KW-0812">Transmembrane</keyword>
<reference evidence="2 3" key="1">
    <citation type="submission" date="2022-05" db="EMBL/GenBank/DDBJ databases">
        <title>Chromosome-level reference genomes for two strains of Caenorhabditis briggsae: an improved platform for comparative genomics.</title>
        <authorList>
            <person name="Stevens L."/>
            <person name="Andersen E.C."/>
        </authorList>
    </citation>
    <scope>NUCLEOTIDE SEQUENCE [LARGE SCALE GENOMIC DNA]</scope>
    <source>
        <strain evidence="2">QX1410_ONT</strain>
        <tissue evidence="2">Whole-organism</tissue>
    </source>
</reference>
<evidence type="ECO:0000256" key="1">
    <source>
        <dbReference type="SAM" id="Phobius"/>
    </source>
</evidence>